<keyword evidence="4" id="KW-0274">FAD</keyword>
<dbReference type="AlphaFoldDB" id="A0A7W4Z184"/>
<name>A0A7W4Z184_9ACTN</name>
<comment type="similarity">
    <text evidence="2">Belongs to the acyl-CoA dehydrogenase family.</text>
</comment>
<dbReference type="Gene3D" id="1.10.540.10">
    <property type="entry name" value="Acyl-CoA dehydrogenase/oxidase, N-terminal domain"/>
    <property type="match status" value="1"/>
</dbReference>
<dbReference type="PANTHER" id="PTHR43884:SF20">
    <property type="entry name" value="ACYL-COA DEHYDROGENASE FADE28"/>
    <property type="match status" value="1"/>
</dbReference>
<evidence type="ECO:0000256" key="1">
    <source>
        <dbReference type="ARBA" id="ARBA00001974"/>
    </source>
</evidence>
<dbReference type="InterPro" id="IPR037069">
    <property type="entry name" value="AcylCoA_DH/ox_N_sf"/>
</dbReference>
<dbReference type="InterPro" id="IPR009100">
    <property type="entry name" value="AcylCoA_DH/oxidase_NM_dom_sf"/>
</dbReference>
<evidence type="ECO:0000256" key="5">
    <source>
        <dbReference type="ARBA" id="ARBA00023002"/>
    </source>
</evidence>
<keyword evidence="5" id="KW-0560">Oxidoreductase</keyword>
<protein>
    <submittedName>
        <fullName evidence="8">Alkylation response protein AidB-like acyl-CoA dehydrogenase</fullName>
    </submittedName>
</protein>
<dbReference type="Pfam" id="PF00441">
    <property type="entry name" value="Acyl-CoA_dh_1"/>
    <property type="match status" value="1"/>
</dbReference>
<feature type="domain" description="Acyl-CoA dehydrogenase/oxidase C-terminal" evidence="6">
    <location>
        <begin position="229"/>
        <end position="361"/>
    </location>
</feature>
<dbReference type="Proteomes" id="UP000589626">
    <property type="component" value="Unassembled WGS sequence"/>
</dbReference>
<feature type="domain" description="Acyl-CoA dehydrogenase/oxidase N-terminal" evidence="7">
    <location>
        <begin position="34"/>
        <end position="88"/>
    </location>
</feature>
<evidence type="ECO:0000256" key="3">
    <source>
        <dbReference type="ARBA" id="ARBA00022630"/>
    </source>
</evidence>
<dbReference type="Gene3D" id="2.40.110.10">
    <property type="entry name" value="Butyryl-CoA Dehydrogenase, subunit A, domain 2"/>
    <property type="match status" value="1"/>
</dbReference>
<reference evidence="8 9" key="1">
    <citation type="submission" date="2020-08" db="EMBL/GenBank/DDBJ databases">
        <title>Sequencing the genomes of 1000 actinobacteria strains.</title>
        <authorList>
            <person name="Klenk H.-P."/>
        </authorList>
    </citation>
    <scope>NUCLEOTIDE SEQUENCE [LARGE SCALE GENOMIC DNA]</scope>
    <source>
        <strain evidence="8 9">DSM 105498</strain>
    </source>
</reference>
<evidence type="ECO:0000259" key="7">
    <source>
        <dbReference type="Pfam" id="PF02771"/>
    </source>
</evidence>
<sequence length="366" mass="37737">MPGLVPDLSPELSPVFARFMDHRSPVDVSRLGGAVRPELWDALVSEVGAAGLLVEEEHGGQGATLVELAAAVSEAGRCGWSGPLVATAGVAVVLLGRVDPDDASGLRRGIAEDGRVVVAALHEDDAGSSLDAATVVRVVDGRTTARGRKTFVDSGTHADVLLLPAVDADGRPVLARVDAAAPGVVVEEMSAVDPGRGLAVVELRDAEVEVVAGGSDVPAALHDAWLTGALLVAVDALGAAGRAFALARDYSVQRQQFGRPVASFQSVKHKLVDMYAELQTASAAIAAALGAAAEGSADWRFAASAAAARGGDATMAVLRESVQVHGGIGFTWEHEVSHHFRRVTAERALYGTPARHRALVAIEVGF</sequence>
<dbReference type="PANTHER" id="PTHR43884">
    <property type="entry name" value="ACYL-COA DEHYDROGENASE"/>
    <property type="match status" value="1"/>
</dbReference>
<proteinExistence type="inferred from homology"/>
<dbReference type="InterPro" id="IPR046373">
    <property type="entry name" value="Acyl-CoA_Oxase/DH_mid-dom_sf"/>
</dbReference>
<dbReference type="SUPFAM" id="SSF56645">
    <property type="entry name" value="Acyl-CoA dehydrogenase NM domain-like"/>
    <property type="match status" value="1"/>
</dbReference>
<dbReference type="GO" id="GO:0003995">
    <property type="term" value="F:acyl-CoA dehydrogenase activity"/>
    <property type="evidence" value="ECO:0007669"/>
    <property type="project" value="TreeGrafter"/>
</dbReference>
<dbReference type="Gene3D" id="1.20.140.10">
    <property type="entry name" value="Butyryl-CoA Dehydrogenase, subunit A, domain 3"/>
    <property type="match status" value="1"/>
</dbReference>
<keyword evidence="9" id="KW-1185">Reference proteome</keyword>
<dbReference type="InterPro" id="IPR036250">
    <property type="entry name" value="AcylCo_DH-like_C"/>
</dbReference>
<dbReference type="RefSeq" id="WP_183592607.1">
    <property type="nucleotide sequence ID" value="NZ_JACHWR010000002.1"/>
</dbReference>
<evidence type="ECO:0000259" key="6">
    <source>
        <dbReference type="Pfam" id="PF00441"/>
    </source>
</evidence>
<organism evidence="8 9">
    <name type="scientific">Nocardioides soli</name>
    <dbReference type="NCBI Taxonomy" id="1036020"/>
    <lineage>
        <taxon>Bacteria</taxon>
        <taxon>Bacillati</taxon>
        <taxon>Actinomycetota</taxon>
        <taxon>Actinomycetes</taxon>
        <taxon>Propionibacteriales</taxon>
        <taxon>Nocardioidaceae</taxon>
        <taxon>Nocardioides</taxon>
    </lineage>
</organism>
<dbReference type="GO" id="GO:0050660">
    <property type="term" value="F:flavin adenine dinucleotide binding"/>
    <property type="evidence" value="ECO:0007669"/>
    <property type="project" value="InterPro"/>
</dbReference>
<evidence type="ECO:0000313" key="9">
    <source>
        <dbReference type="Proteomes" id="UP000589626"/>
    </source>
</evidence>
<keyword evidence="3" id="KW-0285">Flavoprotein</keyword>
<dbReference type="InterPro" id="IPR009075">
    <property type="entry name" value="AcylCo_DH/oxidase_C"/>
</dbReference>
<evidence type="ECO:0000256" key="2">
    <source>
        <dbReference type="ARBA" id="ARBA00009347"/>
    </source>
</evidence>
<gene>
    <name evidence="8" type="ORF">FHU40_002480</name>
</gene>
<dbReference type="EMBL" id="JACHWR010000002">
    <property type="protein sequence ID" value="MBB3042662.1"/>
    <property type="molecule type" value="Genomic_DNA"/>
</dbReference>
<comment type="cofactor">
    <cofactor evidence="1">
        <name>FAD</name>
        <dbReference type="ChEBI" id="CHEBI:57692"/>
    </cofactor>
</comment>
<dbReference type="Pfam" id="PF02771">
    <property type="entry name" value="Acyl-CoA_dh_N"/>
    <property type="match status" value="1"/>
</dbReference>
<accession>A0A7W4Z184</accession>
<evidence type="ECO:0000313" key="8">
    <source>
        <dbReference type="EMBL" id="MBB3042662.1"/>
    </source>
</evidence>
<comment type="caution">
    <text evidence="8">The sequence shown here is derived from an EMBL/GenBank/DDBJ whole genome shotgun (WGS) entry which is preliminary data.</text>
</comment>
<evidence type="ECO:0000256" key="4">
    <source>
        <dbReference type="ARBA" id="ARBA00022827"/>
    </source>
</evidence>
<dbReference type="SUPFAM" id="SSF47203">
    <property type="entry name" value="Acyl-CoA dehydrogenase C-terminal domain-like"/>
    <property type="match status" value="1"/>
</dbReference>
<dbReference type="InterPro" id="IPR013786">
    <property type="entry name" value="AcylCoA_DH/ox_N"/>
</dbReference>